<evidence type="ECO:0000256" key="1">
    <source>
        <dbReference type="SAM" id="MobiDB-lite"/>
    </source>
</evidence>
<keyword evidence="4" id="KW-1185">Reference proteome</keyword>
<feature type="compositionally biased region" description="Polar residues" evidence="1">
    <location>
        <begin position="123"/>
        <end position="145"/>
    </location>
</feature>
<name>A0A7J6TV34_PEROL</name>
<sequence>MGRKSTSGFPVWNYVKRTPGMCYCEIEDCGHHQQKPHATQWEAHIRQEHPEVYRSHLGRASVRRSSTENKENTANLNLNHRLRSPAAKKPKTAVQVSESPSSCVIEVLSSSASAGHGTLESKPANSIAGNDPQLVSGQRDCSQGAQLRVSPLAKRPHGGHSDEPPSKQARGSFFVPSANIRTSRYFLHRVAEYGLSRGWDVADVLSDDQFHTVLRSLRPGVWRPTRAEALELIDEVKGELLVRTRSALKDLHFASLSLHVWSDNGGTMVVICGHQLLGKTVCFPWRGKYLDQGETVAKFFEETCLPEILEGSITITGIVAEDRRIAKNAQRQIANIIARSREDTPDSKKLTGHETGCIQIGCFCFGINALLVSLLRNDGYTDDGALFSRATYVYEQVSSNMKFLETLDIPPLSIRVKQLNFQDIPVNQPYLAIECFKHLKQHWTAVQRLLNDVKLDYISRLNASGEGELNELYRMLDGTLARARVDVAIEMLSPAAELIQSMSSTEPDSSGPMCLMEAVRSTGDVLEKLFIAAKEFGASKNTLREMKKRADYMLGSHRLCGYFVPSEWSSNADWQTKQIFDTTRLVKEDGEKLGLKASGFNEVVSYFRATGKHGVLPRTETNSAAYRDNFKGDSKLASYLHSTAVIGCSIVDGDRWLGRSKDKWDAGCRDDSAVCTAMVMWRQCDRMSACVRSGEQGAAVIREEFGEWTSSSKCLHRVGETGAGDVESQELEVEEVPTILDPSDDEEEGCEETVEEGSDSSIEKRRAWAKSLTHGFFQIFEEVECSHVVSGKSYSGYLMVNARKKSHGTEYHILYDADPSKKGSKQQLSHSMSIGTLKSSIRSGHLIIPVLETYVNEGHHRPESPGSE</sequence>
<evidence type="ECO:0000313" key="3">
    <source>
        <dbReference type="EMBL" id="KAF4754208.1"/>
    </source>
</evidence>
<dbReference type="AlphaFoldDB" id="A0A7J6TV34"/>
<dbReference type="EMBL" id="JABANM010001481">
    <property type="protein sequence ID" value="KAF4754208.1"/>
    <property type="molecule type" value="Genomic_DNA"/>
</dbReference>
<gene>
    <name evidence="3" type="ORF">FOZ62_018008</name>
    <name evidence="2" type="ORF">FOZ63_017253</name>
</gene>
<dbReference type="Proteomes" id="UP000553632">
    <property type="component" value="Unassembled WGS sequence"/>
</dbReference>
<dbReference type="Proteomes" id="UP000574390">
    <property type="component" value="Unassembled WGS sequence"/>
</dbReference>
<feature type="region of interest" description="Disordered" evidence="1">
    <location>
        <begin position="114"/>
        <end position="171"/>
    </location>
</feature>
<evidence type="ECO:0000313" key="4">
    <source>
        <dbReference type="Proteomes" id="UP000553632"/>
    </source>
</evidence>
<comment type="caution">
    <text evidence="2">The sequence shown here is derived from an EMBL/GenBank/DDBJ whole genome shotgun (WGS) entry which is preliminary data.</text>
</comment>
<proteinExistence type="predicted"/>
<reference evidence="4 5" key="1">
    <citation type="submission" date="2020-04" db="EMBL/GenBank/DDBJ databases">
        <title>Perkinsus olseni comparative genomics.</title>
        <authorList>
            <person name="Bogema D.R."/>
        </authorList>
    </citation>
    <scope>NUCLEOTIDE SEQUENCE [LARGE SCALE GENOMIC DNA]</scope>
    <source>
        <strain evidence="3">ATCC PRA-205</strain>
        <strain evidence="2 4">ATCC PRA-207</strain>
    </source>
</reference>
<organism evidence="2 4">
    <name type="scientific">Perkinsus olseni</name>
    <name type="common">Perkinsus atlanticus</name>
    <dbReference type="NCBI Taxonomy" id="32597"/>
    <lineage>
        <taxon>Eukaryota</taxon>
        <taxon>Sar</taxon>
        <taxon>Alveolata</taxon>
        <taxon>Perkinsozoa</taxon>
        <taxon>Perkinsea</taxon>
        <taxon>Perkinsida</taxon>
        <taxon>Perkinsidae</taxon>
        <taxon>Perkinsus</taxon>
    </lineage>
</organism>
<evidence type="ECO:0000313" key="2">
    <source>
        <dbReference type="EMBL" id="KAF4748647.1"/>
    </source>
</evidence>
<accession>A0A7J6TV34</accession>
<protein>
    <submittedName>
        <fullName evidence="2">Uncharacterized protein</fullName>
    </submittedName>
</protein>
<evidence type="ECO:0000313" key="5">
    <source>
        <dbReference type="Proteomes" id="UP000574390"/>
    </source>
</evidence>
<dbReference type="EMBL" id="JABANO010008372">
    <property type="protein sequence ID" value="KAF4748647.1"/>
    <property type="molecule type" value="Genomic_DNA"/>
</dbReference>